<comment type="catalytic activity">
    <reaction evidence="12 13">
        <text>GMP + ATP = GDP + ADP</text>
        <dbReference type="Rhea" id="RHEA:20780"/>
        <dbReference type="ChEBI" id="CHEBI:30616"/>
        <dbReference type="ChEBI" id="CHEBI:58115"/>
        <dbReference type="ChEBI" id="CHEBI:58189"/>
        <dbReference type="ChEBI" id="CHEBI:456216"/>
        <dbReference type="EC" id="2.7.4.8"/>
    </reaction>
</comment>
<evidence type="ECO:0000256" key="3">
    <source>
        <dbReference type="ARBA" id="ARBA00005790"/>
    </source>
</evidence>
<dbReference type="EMBL" id="QLTW01000010">
    <property type="protein sequence ID" value="MBT9144505.1"/>
    <property type="molecule type" value="Genomic_DNA"/>
</dbReference>
<evidence type="ECO:0000256" key="13">
    <source>
        <dbReference type="HAMAP-Rule" id="MF_00328"/>
    </source>
</evidence>
<sequence length="209" mass="24462">MIIRPELKTHFECQPMVIIISGPSGVGKGVIVKELLNKESKLAFSISAITRQRRNNEIEGKDYLFFSQEEFQKKIENNEFLEWAFVHGNYYGTLKSQVQNFLSYQYDVLLDIDVQGADKIKKLVPDSVSIFLLPPSWAELETRLKLRGTDDNCEINKRLNRAKEELSYFKNYDYWVINRTPEETVLCICQIINAERHKINRIKGDIFYD</sequence>
<accession>A0A9E2BI04</accession>
<keyword evidence="8 13" id="KW-0547">Nucleotide-binding</keyword>
<dbReference type="GO" id="GO:0005829">
    <property type="term" value="C:cytosol"/>
    <property type="evidence" value="ECO:0007669"/>
    <property type="project" value="TreeGrafter"/>
</dbReference>
<dbReference type="Gene3D" id="3.30.63.10">
    <property type="entry name" value="Guanylate Kinase phosphate binding domain"/>
    <property type="match status" value="1"/>
</dbReference>
<keyword evidence="10 13" id="KW-0067">ATP-binding</keyword>
<dbReference type="InterPro" id="IPR027417">
    <property type="entry name" value="P-loop_NTPase"/>
</dbReference>
<comment type="similarity">
    <text evidence="3 13">Belongs to the guanylate kinase family.</text>
</comment>
<proteinExistence type="inferred from homology"/>
<dbReference type="AlphaFoldDB" id="A0A9E2BI04"/>
<reference evidence="15 16" key="1">
    <citation type="journal article" date="2021" name="bioRxiv">
        <title>Unique metabolic strategies in Hadean analogues reveal hints for primordial physiology.</title>
        <authorList>
            <person name="Nobu M.K."/>
            <person name="Nakai R."/>
            <person name="Tamazawa S."/>
            <person name="Mori H."/>
            <person name="Toyoda A."/>
            <person name="Ijiri A."/>
            <person name="Suzuki S."/>
            <person name="Kurokawa K."/>
            <person name="Kamagata Y."/>
            <person name="Tamaki H."/>
        </authorList>
    </citation>
    <scope>NUCLEOTIDE SEQUENCE [LARGE SCALE GENOMIC DNA]</scope>
    <source>
        <strain evidence="15">BS525</strain>
    </source>
</reference>
<evidence type="ECO:0000313" key="16">
    <source>
        <dbReference type="Proteomes" id="UP000811545"/>
    </source>
</evidence>
<dbReference type="EC" id="2.7.4.8" evidence="4 13"/>
<evidence type="ECO:0000256" key="8">
    <source>
        <dbReference type="ARBA" id="ARBA00022741"/>
    </source>
</evidence>
<feature type="binding site" evidence="13">
    <location>
        <begin position="22"/>
        <end position="29"/>
    </location>
    <ligand>
        <name>ATP</name>
        <dbReference type="ChEBI" id="CHEBI:30616"/>
    </ligand>
</feature>
<keyword evidence="9 13" id="KW-0418">Kinase</keyword>
<evidence type="ECO:0000313" key="15">
    <source>
        <dbReference type="EMBL" id="MBT9144505.1"/>
    </source>
</evidence>
<keyword evidence="6 13" id="KW-0963">Cytoplasm</keyword>
<evidence type="ECO:0000256" key="5">
    <source>
        <dbReference type="ARBA" id="ARBA00016296"/>
    </source>
</evidence>
<protein>
    <recommendedName>
        <fullName evidence="5 13">Guanylate kinase</fullName>
        <ecNumber evidence="4 13">2.7.4.8</ecNumber>
    </recommendedName>
    <alternativeName>
        <fullName evidence="11 13">GMP kinase</fullName>
    </alternativeName>
</protein>
<comment type="function">
    <text evidence="1 13">Essential for recycling GMP and indirectly, cGMP.</text>
</comment>
<feature type="domain" description="Guanylate kinase-like" evidence="14">
    <location>
        <begin position="15"/>
        <end position="193"/>
    </location>
</feature>
<dbReference type="GO" id="GO:0004385">
    <property type="term" value="F:GMP kinase activity"/>
    <property type="evidence" value="ECO:0007669"/>
    <property type="project" value="UniProtKB-UniRule"/>
</dbReference>
<dbReference type="CDD" id="cd00071">
    <property type="entry name" value="GMPK"/>
    <property type="match status" value="1"/>
</dbReference>
<dbReference type="Proteomes" id="UP000811545">
    <property type="component" value="Unassembled WGS sequence"/>
</dbReference>
<evidence type="ECO:0000256" key="4">
    <source>
        <dbReference type="ARBA" id="ARBA00012961"/>
    </source>
</evidence>
<dbReference type="PANTHER" id="PTHR23117">
    <property type="entry name" value="GUANYLATE KINASE-RELATED"/>
    <property type="match status" value="1"/>
</dbReference>
<dbReference type="InterPro" id="IPR008144">
    <property type="entry name" value="Guanylate_kin-like_dom"/>
</dbReference>
<evidence type="ECO:0000256" key="9">
    <source>
        <dbReference type="ARBA" id="ARBA00022777"/>
    </source>
</evidence>
<evidence type="ECO:0000256" key="7">
    <source>
        <dbReference type="ARBA" id="ARBA00022679"/>
    </source>
</evidence>
<organism evidence="15 16">
    <name type="scientific">Psychracetigena formicireducens</name>
    <dbReference type="NCBI Taxonomy" id="2986056"/>
    <lineage>
        <taxon>Bacteria</taxon>
        <taxon>Bacillati</taxon>
        <taxon>Candidatus Lithacetigenota</taxon>
        <taxon>Candidatus Psychracetigena</taxon>
    </lineage>
</organism>
<dbReference type="SMART" id="SM00072">
    <property type="entry name" value="GuKc"/>
    <property type="match status" value="1"/>
</dbReference>
<dbReference type="PROSITE" id="PS50052">
    <property type="entry name" value="GUANYLATE_KINASE_2"/>
    <property type="match status" value="1"/>
</dbReference>
<dbReference type="GO" id="GO:0005524">
    <property type="term" value="F:ATP binding"/>
    <property type="evidence" value="ECO:0007669"/>
    <property type="project" value="UniProtKB-UniRule"/>
</dbReference>
<dbReference type="FunFam" id="3.30.63.10:FF:000005">
    <property type="entry name" value="Guanylate kinase"/>
    <property type="match status" value="1"/>
</dbReference>
<evidence type="ECO:0000256" key="6">
    <source>
        <dbReference type="ARBA" id="ARBA00022490"/>
    </source>
</evidence>
<dbReference type="PANTHER" id="PTHR23117:SF13">
    <property type="entry name" value="GUANYLATE KINASE"/>
    <property type="match status" value="1"/>
</dbReference>
<keyword evidence="7 13" id="KW-0808">Transferase</keyword>
<evidence type="ECO:0000256" key="12">
    <source>
        <dbReference type="ARBA" id="ARBA00048594"/>
    </source>
</evidence>
<dbReference type="InterPro" id="IPR017665">
    <property type="entry name" value="Guanylate_kinase"/>
</dbReference>
<gene>
    <name evidence="15" type="primary">gmk_1</name>
    <name evidence="13" type="synonym">gmk</name>
    <name evidence="15" type="ORF">DDT42_00346</name>
</gene>
<evidence type="ECO:0000256" key="2">
    <source>
        <dbReference type="ARBA" id="ARBA00004496"/>
    </source>
</evidence>
<evidence type="ECO:0000256" key="10">
    <source>
        <dbReference type="ARBA" id="ARBA00022840"/>
    </source>
</evidence>
<evidence type="ECO:0000259" key="14">
    <source>
        <dbReference type="PROSITE" id="PS50052"/>
    </source>
</evidence>
<dbReference type="HAMAP" id="MF_00328">
    <property type="entry name" value="Guanylate_kinase"/>
    <property type="match status" value="1"/>
</dbReference>
<dbReference type="InterPro" id="IPR008145">
    <property type="entry name" value="GK/Ca_channel_bsu"/>
</dbReference>
<dbReference type="NCBIfam" id="TIGR03263">
    <property type="entry name" value="guanyl_kin"/>
    <property type="match status" value="1"/>
</dbReference>
<comment type="subcellular location">
    <subcellularLocation>
        <location evidence="2 13">Cytoplasm</location>
    </subcellularLocation>
</comment>
<comment type="caution">
    <text evidence="15">The sequence shown here is derived from an EMBL/GenBank/DDBJ whole genome shotgun (WGS) entry which is preliminary data.</text>
</comment>
<dbReference type="SUPFAM" id="SSF52540">
    <property type="entry name" value="P-loop containing nucleoside triphosphate hydrolases"/>
    <property type="match status" value="1"/>
</dbReference>
<dbReference type="Pfam" id="PF00625">
    <property type="entry name" value="Guanylate_kin"/>
    <property type="match status" value="1"/>
</dbReference>
<dbReference type="Gene3D" id="3.40.50.300">
    <property type="entry name" value="P-loop containing nucleotide triphosphate hydrolases"/>
    <property type="match status" value="1"/>
</dbReference>
<name>A0A9E2BI04_PSYF1</name>
<evidence type="ECO:0000256" key="1">
    <source>
        <dbReference type="ARBA" id="ARBA00003531"/>
    </source>
</evidence>
<evidence type="ECO:0000256" key="11">
    <source>
        <dbReference type="ARBA" id="ARBA00030128"/>
    </source>
</evidence>